<name>A0ABR0EBB7_ZASCE</name>
<sequence length="209" mass="24831">MGDFENFEDEKQYELDNIWENYPSDFIFKSSKDHKEKVHKKILSLHSPIWKGMITSKNSPEYKSGCLVLEDVKLTSMKGLVHYLYDQHYEWMRLNFNARPRYFADLWNLAENYQVKNMKAAVKSEFRAFTEPDSGEKYEDEPWRYARDAVDVVCKARDFPDELWLEMVKEWAKFRSNCQPSEREEVEKIVNSHAAFARAVRDEAARGGY</sequence>
<dbReference type="InterPro" id="IPR000210">
    <property type="entry name" value="BTB/POZ_dom"/>
</dbReference>
<dbReference type="Proteomes" id="UP001305779">
    <property type="component" value="Unassembled WGS sequence"/>
</dbReference>
<accession>A0ABR0EBB7</accession>
<dbReference type="Gene3D" id="3.30.710.10">
    <property type="entry name" value="Potassium Channel Kv1.1, Chain A"/>
    <property type="match status" value="1"/>
</dbReference>
<evidence type="ECO:0000313" key="2">
    <source>
        <dbReference type="EMBL" id="KAK4498785.1"/>
    </source>
</evidence>
<protein>
    <recommendedName>
        <fullName evidence="1">BTB domain-containing protein</fullName>
    </recommendedName>
</protein>
<proteinExistence type="predicted"/>
<evidence type="ECO:0000313" key="3">
    <source>
        <dbReference type="Proteomes" id="UP001305779"/>
    </source>
</evidence>
<dbReference type="CDD" id="cd18186">
    <property type="entry name" value="BTB_POZ_ZBTB_KLHL-like"/>
    <property type="match status" value="1"/>
</dbReference>
<gene>
    <name evidence="2" type="ORF">PRZ48_009295</name>
</gene>
<reference evidence="2 3" key="1">
    <citation type="journal article" date="2023" name="G3 (Bethesda)">
        <title>A chromosome-level genome assembly of Zasmidium syzygii isolated from banana leaves.</title>
        <authorList>
            <person name="van Westerhoven A.C."/>
            <person name="Mehrabi R."/>
            <person name="Talebi R."/>
            <person name="Steentjes M.B.F."/>
            <person name="Corcolon B."/>
            <person name="Chong P.A."/>
            <person name="Kema G.H.J."/>
            <person name="Seidl M.F."/>
        </authorList>
    </citation>
    <scope>NUCLEOTIDE SEQUENCE [LARGE SCALE GENOMIC DNA]</scope>
    <source>
        <strain evidence="2 3">P124</strain>
    </source>
</reference>
<dbReference type="SUPFAM" id="SSF54695">
    <property type="entry name" value="POZ domain"/>
    <property type="match status" value="1"/>
</dbReference>
<feature type="domain" description="BTB" evidence="1">
    <location>
        <begin position="24"/>
        <end position="93"/>
    </location>
</feature>
<keyword evidence="3" id="KW-1185">Reference proteome</keyword>
<dbReference type="EMBL" id="JAXOVC010000007">
    <property type="protein sequence ID" value="KAK4498785.1"/>
    <property type="molecule type" value="Genomic_DNA"/>
</dbReference>
<dbReference type="PROSITE" id="PS50097">
    <property type="entry name" value="BTB"/>
    <property type="match status" value="1"/>
</dbReference>
<organism evidence="2 3">
    <name type="scientific">Zasmidium cellare</name>
    <name type="common">Wine cellar mold</name>
    <name type="synonym">Racodium cellare</name>
    <dbReference type="NCBI Taxonomy" id="395010"/>
    <lineage>
        <taxon>Eukaryota</taxon>
        <taxon>Fungi</taxon>
        <taxon>Dikarya</taxon>
        <taxon>Ascomycota</taxon>
        <taxon>Pezizomycotina</taxon>
        <taxon>Dothideomycetes</taxon>
        <taxon>Dothideomycetidae</taxon>
        <taxon>Mycosphaerellales</taxon>
        <taxon>Mycosphaerellaceae</taxon>
        <taxon>Zasmidium</taxon>
    </lineage>
</organism>
<comment type="caution">
    <text evidence="2">The sequence shown here is derived from an EMBL/GenBank/DDBJ whole genome shotgun (WGS) entry which is preliminary data.</text>
</comment>
<dbReference type="InterPro" id="IPR011333">
    <property type="entry name" value="SKP1/BTB/POZ_sf"/>
</dbReference>
<evidence type="ECO:0000259" key="1">
    <source>
        <dbReference type="PROSITE" id="PS50097"/>
    </source>
</evidence>
<dbReference type="Pfam" id="PF00651">
    <property type="entry name" value="BTB"/>
    <property type="match status" value="1"/>
</dbReference>